<protein>
    <recommendedName>
        <fullName evidence="3">C2H2-type domain-containing protein</fullName>
    </recommendedName>
</protein>
<feature type="compositionally biased region" description="Low complexity" evidence="1">
    <location>
        <begin position="51"/>
        <end position="63"/>
    </location>
</feature>
<evidence type="ECO:0000256" key="1">
    <source>
        <dbReference type="SAM" id="MobiDB-lite"/>
    </source>
</evidence>
<organism evidence="2">
    <name type="scientific">Cacopsylla melanoneura</name>
    <dbReference type="NCBI Taxonomy" id="428564"/>
    <lineage>
        <taxon>Eukaryota</taxon>
        <taxon>Metazoa</taxon>
        <taxon>Ecdysozoa</taxon>
        <taxon>Arthropoda</taxon>
        <taxon>Hexapoda</taxon>
        <taxon>Insecta</taxon>
        <taxon>Pterygota</taxon>
        <taxon>Neoptera</taxon>
        <taxon>Paraneoptera</taxon>
        <taxon>Hemiptera</taxon>
        <taxon>Sternorrhyncha</taxon>
        <taxon>Psylloidea</taxon>
        <taxon>Psyllidae</taxon>
        <taxon>Psyllinae</taxon>
        <taxon>Cacopsylla</taxon>
    </lineage>
</organism>
<evidence type="ECO:0000313" key="2">
    <source>
        <dbReference type="EMBL" id="CAG6649712.1"/>
    </source>
</evidence>
<feature type="region of interest" description="Disordered" evidence="1">
    <location>
        <begin position="13"/>
        <end position="67"/>
    </location>
</feature>
<reference evidence="2" key="1">
    <citation type="submission" date="2021-05" db="EMBL/GenBank/DDBJ databases">
        <authorList>
            <person name="Alioto T."/>
            <person name="Alioto T."/>
            <person name="Gomez Garrido J."/>
        </authorList>
    </citation>
    <scope>NUCLEOTIDE SEQUENCE</scope>
</reference>
<dbReference type="AlphaFoldDB" id="A0A8D8W7B4"/>
<name>A0A8D8W7B4_9HEMI</name>
<evidence type="ECO:0008006" key="3">
    <source>
        <dbReference type="Google" id="ProtNLM"/>
    </source>
</evidence>
<accession>A0A8D8W7B4</accession>
<proteinExistence type="predicted"/>
<sequence>MTSNAQYACWCANPSPDTPSHIKRKHDKEVQSLKPQKVLPAMRTSQEVEDSPTSSRQSQQTTQLPDQISSQDVFPCIACGRVCRSKAGLKSHQRNVQCQSILDTMETSTSMDS</sequence>
<dbReference type="EMBL" id="HBUF01159354">
    <property type="protein sequence ID" value="CAG6649712.1"/>
    <property type="molecule type" value="Transcribed_RNA"/>
</dbReference>